<dbReference type="GO" id="GO:0006310">
    <property type="term" value="P:DNA recombination"/>
    <property type="evidence" value="ECO:0007669"/>
    <property type="project" value="UniProtKB-KW"/>
</dbReference>
<accession>W6RY83</accession>
<dbReference type="InterPro" id="IPR050090">
    <property type="entry name" value="Tyrosine_recombinase_XerCD"/>
</dbReference>
<dbReference type="PANTHER" id="PTHR30349">
    <property type="entry name" value="PHAGE INTEGRASE-RELATED"/>
    <property type="match status" value="1"/>
</dbReference>
<dbReference type="InterPro" id="IPR013762">
    <property type="entry name" value="Integrase-like_cat_sf"/>
</dbReference>
<dbReference type="PANTHER" id="PTHR30349:SF81">
    <property type="entry name" value="TYROSINE RECOMBINASE XERC"/>
    <property type="match status" value="1"/>
</dbReference>
<dbReference type="HOGENOM" id="CLU_027562_9_6_9"/>
<dbReference type="Proteomes" id="UP000019426">
    <property type="component" value="Chromosome M2/40_rep1"/>
</dbReference>
<dbReference type="STRING" id="1216932.CM240_1435"/>
<dbReference type="EMBL" id="HG917868">
    <property type="protein sequence ID" value="CDM68594.1"/>
    <property type="molecule type" value="Genomic_DNA"/>
</dbReference>
<evidence type="ECO:0000256" key="5">
    <source>
        <dbReference type="ARBA" id="ARBA00023172"/>
    </source>
</evidence>
<dbReference type="InterPro" id="IPR044068">
    <property type="entry name" value="CB"/>
</dbReference>
<dbReference type="Pfam" id="PF00589">
    <property type="entry name" value="Phage_integrase"/>
    <property type="match status" value="1"/>
</dbReference>
<proteinExistence type="inferred from homology"/>
<dbReference type="GO" id="GO:0015074">
    <property type="term" value="P:DNA integration"/>
    <property type="evidence" value="ECO:0007669"/>
    <property type="project" value="UniProtKB-KW"/>
</dbReference>
<dbReference type="PROSITE" id="PS51898">
    <property type="entry name" value="TYR_RECOMBINASE"/>
    <property type="match status" value="1"/>
</dbReference>
<feature type="domain" description="Core-binding (CB)" evidence="8">
    <location>
        <begin position="1"/>
        <end position="83"/>
    </location>
</feature>
<dbReference type="eggNOG" id="COG4974">
    <property type="taxonomic scope" value="Bacteria"/>
</dbReference>
<evidence type="ECO:0000313" key="10">
    <source>
        <dbReference type="Proteomes" id="UP000019426"/>
    </source>
</evidence>
<dbReference type="AlphaFoldDB" id="W6RY83"/>
<evidence type="ECO:0000256" key="1">
    <source>
        <dbReference type="ARBA" id="ARBA00003283"/>
    </source>
</evidence>
<feature type="domain" description="Tyr recombinase" evidence="7">
    <location>
        <begin position="104"/>
        <end position="285"/>
    </location>
</feature>
<keyword evidence="4 6" id="KW-0238">DNA-binding</keyword>
<evidence type="ECO:0000259" key="8">
    <source>
        <dbReference type="PROSITE" id="PS51900"/>
    </source>
</evidence>
<dbReference type="Gene3D" id="1.10.150.130">
    <property type="match status" value="1"/>
</dbReference>
<dbReference type="SUPFAM" id="SSF56349">
    <property type="entry name" value="DNA breaking-rejoining enzymes"/>
    <property type="match status" value="1"/>
</dbReference>
<evidence type="ECO:0000313" key="9">
    <source>
        <dbReference type="EMBL" id="CDM68594.1"/>
    </source>
</evidence>
<dbReference type="InterPro" id="IPR002104">
    <property type="entry name" value="Integrase_catalytic"/>
</dbReference>
<keyword evidence="10" id="KW-1185">Reference proteome</keyword>
<evidence type="ECO:0000256" key="6">
    <source>
        <dbReference type="PROSITE-ProRule" id="PRU01248"/>
    </source>
</evidence>
<evidence type="ECO:0000256" key="4">
    <source>
        <dbReference type="ARBA" id="ARBA00023125"/>
    </source>
</evidence>
<dbReference type="OrthoDB" id="9801717at2"/>
<dbReference type="Pfam" id="PF02899">
    <property type="entry name" value="Phage_int_SAM_1"/>
    <property type="match status" value="1"/>
</dbReference>
<comment type="similarity">
    <text evidence="2">Belongs to the 'phage' integrase family.</text>
</comment>
<evidence type="ECO:0000256" key="3">
    <source>
        <dbReference type="ARBA" id="ARBA00022908"/>
    </source>
</evidence>
<dbReference type="Gene3D" id="1.10.443.10">
    <property type="entry name" value="Intergrase catalytic core"/>
    <property type="match status" value="1"/>
</dbReference>
<sequence>MEEYLSEYENYLKRENLSANTLENYKRDVKLFMEYIISKNLDIKDVTEQWGNRYVIELKNSKKSLNTIKRNISSLKKFYSFLVTKGEVNINPFIIKTVGSSKRIDIKYLTYDEIEKLIDAPDENTVKGIRDKAMIEIMYGTGIKVTELINLKLDNINLKDHFLLFNKSEEERFIPIGRYCVNIMKKYLSYRKELDKFQSEYVFLNVKGEPLTRQGFWKIIKEYAKEINIDKEINCTVLRHSFAMHLLENGADISVVQELLGLTYLNSAEVYKSAIKNRKIVDEYIKNHPRA</sequence>
<dbReference type="InterPro" id="IPR004107">
    <property type="entry name" value="Integrase_SAM-like_N"/>
</dbReference>
<gene>
    <name evidence="9" type="ORF">CM240_1435</name>
</gene>
<name>W6RY83_9CLOT</name>
<dbReference type="KEGG" id="clt:CM240_1435"/>
<dbReference type="PROSITE" id="PS51900">
    <property type="entry name" value="CB"/>
    <property type="match status" value="1"/>
</dbReference>
<dbReference type="GO" id="GO:0003677">
    <property type="term" value="F:DNA binding"/>
    <property type="evidence" value="ECO:0007669"/>
    <property type="project" value="UniProtKB-UniRule"/>
</dbReference>
<comment type="function">
    <text evidence="1">Site-specific tyrosine recombinase, which acts by catalyzing the cutting and rejoining of the recombining DNA molecules.</text>
</comment>
<dbReference type="InterPro" id="IPR010998">
    <property type="entry name" value="Integrase_recombinase_N"/>
</dbReference>
<dbReference type="RefSeq" id="WP_044037764.1">
    <property type="nucleotide sequence ID" value="NZ_HG917868.1"/>
</dbReference>
<reference evidence="9 10" key="1">
    <citation type="submission" date="2013-11" db="EMBL/GenBank/DDBJ databases">
        <title>Complete genome sequence of Clostridum sp. M2/40.</title>
        <authorList>
            <person name="Wibberg D."/>
            <person name="Puehler A."/>
            <person name="Schlueter A."/>
        </authorList>
    </citation>
    <scope>NUCLEOTIDE SEQUENCE [LARGE SCALE GENOMIC DNA]</scope>
    <source>
        <strain evidence="10">M2/40</strain>
    </source>
</reference>
<keyword evidence="3" id="KW-0229">DNA integration</keyword>
<evidence type="ECO:0000256" key="2">
    <source>
        <dbReference type="ARBA" id="ARBA00008857"/>
    </source>
</evidence>
<dbReference type="PATRIC" id="fig|1216932.3.peg.1428"/>
<evidence type="ECO:0000259" key="7">
    <source>
        <dbReference type="PROSITE" id="PS51898"/>
    </source>
</evidence>
<organism evidence="9 10">
    <name type="scientific">Clostridium bornimense</name>
    <dbReference type="NCBI Taxonomy" id="1216932"/>
    <lineage>
        <taxon>Bacteria</taxon>
        <taxon>Bacillati</taxon>
        <taxon>Bacillota</taxon>
        <taxon>Clostridia</taxon>
        <taxon>Eubacteriales</taxon>
        <taxon>Clostridiaceae</taxon>
        <taxon>Clostridium</taxon>
    </lineage>
</organism>
<protein>
    <submittedName>
        <fullName evidence="9">Tyrosine recombinase XerD</fullName>
    </submittedName>
</protein>
<dbReference type="InterPro" id="IPR011010">
    <property type="entry name" value="DNA_brk_join_enz"/>
</dbReference>
<keyword evidence="5" id="KW-0233">DNA recombination</keyword>